<dbReference type="Gene3D" id="3.40.50.1820">
    <property type="entry name" value="alpha/beta hydrolase"/>
    <property type="match status" value="1"/>
</dbReference>
<evidence type="ECO:0000259" key="2">
    <source>
        <dbReference type="Pfam" id="PF00561"/>
    </source>
</evidence>
<organism evidence="3 4">
    <name type="scientific">Bacillus mycoides</name>
    <dbReference type="NCBI Taxonomy" id="1405"/>
    <lineage>
        <taxon>Bacteria</taxon>
        <taxon>Bacillati</taxon>
        <taxon>Bacillota</taxon>
        <taxon>Bacilli</taxon>
        <taxon>Bacillales</taxon>
        <taxon>Bacillaceae</taxon>
        <taxon>Bacillus</taxon>
        <taxon>Bacillus cereus group</taxon>
    </lineage>
</organism>
<dbReference type="PANTHER" id="PTHR43433:SF5">
    <property type="entry name" value="AB HYDROLASE-1 DOMAIN-CONTAINING PROTEIN"/>
    <property type="match status" value="1"/>
</dbReference>
<accession>A0ABC9QV41</accession>
<gene>
    <name evidence="3" type="ORF">III_05811</name>
</gene>
<dbReference type="Proteomes" id="UP000006976">
    <property type="component" value="Unassembled WGS sequence"/>
</dbReference>
<dbReference type="PANTHER" id="PTHR43433">
    <property type="entry name" value="HYDROLASE, ALPHA/BETA FOLD FAMILY PROTEIN"/>
    <property type="match status" value="1"/>
</dbReference>
<comment type="caution">
    <text evidence="3">The sequence shown here is derived from an EMBL/GenBank/DDBJ whole genome shotgun (WGS) entry which is preliminary data.</text>
</comment>
<sequence>MNEKINKINEIDICTESFGNSADPAVLLIMGAMCSMVYWDEEFCQQLADTGRYVIRYDNRDVGRSTTYEPGSSHYTVVDMANDALGVLDAYHIDEAHIVGMSLGGMIAQIVALRNPQRVLSITLIASGIFGSENNNRNLPPIDEKILAYHANAAKLNWSDEESVANYLVAGSALLCGSNHKFDEKRAYKQVEKEIKRANNLLSMFNHSLLKGDDSYEGKLKEINIPALVIHGTEDTVLPYEHGLALVNEIPHALLLALEGSGHEIHSDDWDQIINAISNHTSVL</sequence>
<dbReference type="Pfam" id="PF00561">
    <property type="entry name" value="Abhydrolase_1"/>
    <property type="match status" value="1"/>
</dbReference>
<dbReference type="PRINTS" id="PR00111">
    <property type="entry name" value="ABHYDROLASE"/>
</dbReference>
<reference evidence="3 4" key="1">
    <citation type="submission" date="2012-04" db="EMBL/GenBank/DDBJ databases">
        <title>The Genome Sequence of Bacillus cereus VD078.</title>
        <authorList>
            <consortium name="The Broad Institute Genome Sequencing Platform"/>
            <consortium name="The Broad Institute Genome Sequencing Center for Infectious Disease"/>
            <person name="Feldgarden M."/>
            <person name="Van der Auwera G.A."/>
            <person name="Mahillon J."/>
            <person name="Duprez V."/>
            <person name="Timmery S."/>
            <person name="Mattelet C."/>
            <person name="Dierick K."/>
            <person name="Sun M."/>
            <person name="Yu Z."/>
            <person name="Zhu L."/>
            <person name="Hu X."/>
            <person name="Shank E.B."/>
            <person name="Swiecicka I."/>
            <person name="Hansen B.M."/>
            <person name="Andrup L."/>
            <person name="Young S.K."/>
            <person name="Zeng Q."/>
            <person name="Gargeya S."/>
            <person name="Fitzgerald M."/>
            <person name="Haas B."/>
            <person name="Abouelleil A."/>
            <person name="Alvarado L."/>
            <person name="Arachchi H.M."/>
            <person name="Berlin A."/>
            <person name="Chapman S.B."/>
            <person name="Goldberg J."/>
            <person name="Griggs A."/>
            <person name="Gujja S."/>
            <person name="Hansen M."/>
            <person name="Howarth C."/>
            <person name="Imamovic A."/>
            <person name="Larimer J."/>
            <person name="McCowen C."/>
            <person name="Montmayeur A."/>
            <person name="Murphy C."/>
            <person name="Neiman D."/>
            <person name="Pearson M."/>
            <person name="Priest M."/>
            <person name="Roberts A."/>
            <person name="Saif S."/>
            <person name="Shea T."/>
            <person name="Sisk P."/>
            <person name="Sykes S."/>
            <person name="Wortman J."/>
            <person name="Nusbaum C."/>
            <person name="Birren B."/>
        </authorList>
    </citation>
    <scope>NUCLEOTIDE SEQUENCE [LARGE SCALE GENOMIC DNA]</scope>
    <source>
        <strain evidence="3 4">VD078</strain>
    </source>
</reference>
<dbReference type="InterPro" id="IPR050471">
    <property type="entry name" value="AB_hydrolase"/>
</dbReference>
<proteinExistence type="predicted"/>
<evidence type="ECO:0000313" key="4">
    <source>
        <dbReference type="Proteomes" id="UP000006976"/>
    </source>
</evidence>
<keyword evidence="1" id="KW-0175">Coiled coil</keyword>
<feature type="domain" description="AB hydrolase-1" evidence="2">
    <location>
        <begin position="24"/>
        <end position="268"/>
    </location>
</feature>
<name>A0ABC9QV41_BACMY</name>
<dbReference type="InterPro" id="IPR029058">
    <property type="entry name" value="AB_hydrolase_fold"/>
</dbReference>
<protein>
    <recommendedName>
        <fullName evidence="2">AB hydrolase-1 domain-containing protein</fullName>
    </recommendedName>
</protein>
<dbReference type="EMBL" id="AHEV01000051">
    <property type="protein sequence ID" value="EJR30042.1"/>
    <property type="molecule type" value="Genomic_DNA"/>
</dbReference>
<evidence type="ECO:0000313" key="3">
    <source>
        <dbReference type="EMBL" id="EJR30042.1"/>
    </source>
</evidence>
<dbReference type="AlphaFoldDB" id="A0ABC9QV41"/>
<feature type="coiled-coil region" evidence="1">
    <location>
        <begin position="181"/>
        <end position="208"/>
    </location>
</feature>
<evidence type="ECO:0000256" key="1">
    <source>
        <dbReference type="SAM" id="Coils"/>
    </source>
</evidence>
<dbReference type="RefSeq" id="WP_002169871.1">
    <property type="nucleotide sequence ID" value="NZ_JH792253.1"/>
</dbReference>
<dbReference type="SUPFAM" id="SSF53474">
    <property type="entry name" value="alpha/beta-Hydrolases"/>
    <property type="match status" value="1"/>
</dbReference>
<dbReference type="InterPro" id="IPR000073">
    <property type="entry name" value="AB_hydrolase_1"/>
</dbReference>